<name>N4XAU2_COCH4</name>
<keyword evidence="2" id="KW-1185">Reference proteome</keyword>
<dbReference type="Proteomes" id="UP000012338">
    <property type="component" value="Unassembled WGS sequence"/>
</dbReference>
<reference evidence="2" key="2">
    <citation type="journal article" date="2013" name="PLoS Genet.">
        <title>Comparative genome structure, secondary metabolite, and effector coding capacity across Cochliobolus pathogens.</title>
        <authorList>
            <person name="Condon B.J."/>
            <person name="Leng Y."/>
            <person name="Wu D."/>
            <person name="Bushley K.E."/>
            <person name="Ohm R.A."/>
            <person name="Otillar R."/>
            <person name="Martin J."/>
            <person name="Schackwitz W."/>
            <person name="Grimwood J."/>
            <person name="MohdZainudin N."/>
            <person name="Xue C."/>
            <person name="Wang R."/>
            <person name="Manning V.A."/>
            <person name="Dhillon B."/>
            <person name="Tu Z.J."/>
            <person name="Steffenson B.J."/>
            <person name="Salamov A."/>
            <person name="Sun H."/>
            <person name="Lowry S."/>
            <person name="LaButti K."/>
            <person name="Han J."/>
            <person name="Copeland A."/>
            <person name="Lindquist E."/>
            <person name="Barry K."/>
            <person name="Schmutz J."/>
            <person name="Baker S.E."/>
            <person name="Ciuffetti L.M."/>
            <person name="Grigoriev I.V."/>
            <person name="Zhong S."/>
            <person name="Turgeon B.G."/>
        </authorList>
    </citation>
    <scope>NUCLEOTIDE SEQUENCE [LARGE SCALE GENOMIC DNA]</scope>
    <source>
        <strain evidence="2">C4 / ATCC 48331 / race T</strain>
    </source>
</reference>
<accession>N4XAU2</accession>
<dbReference type="AlphaFoldDB" id="N4XAU2"/>
<evidence type="ECO:0000313" key="2">
    <source>
        <dbReference type="Proteomes" id="UP000012338"/>
    </source>
</evidence>
<sequence length="63" mass="7149">MERNEDATEQSIYWPCCRGIALRIHPAASLNPTKSYGTRATSCIIPQALRYSRCVRATITRYS</sequence>
<dbReference type="HOGENOM" id="CLU_2885456_0_0_1"/>
<gene>
    <name evidence="1" type="ORF">COCC4DRAFT_60687</name>
</gene>
<reference evidence="1 2" key="1">
    <citation type="journal article" date="2012" name="PLoS Pathog.">
        <title>Diverse lifestyles and strategies of plant pathogenesis encoded in the genomes of eighteen Dothideomycetes fungi.</title>
        <authorList>
            <person name="Ohm R.A."/>
            <person name="Feau N."/>
            <person name="Henrissat B."/>
            <person name="Schoch C.L."/>
            <person name="Horwitz B.A."/>
            <person name="Barry K.W."/>
            <person name="Condon B.J."/>
            <person name="Copeland A.C."/>
            <person name="Dhillon B."/>
            <person name="Glaser F."/>
            <person name="Hesse C.N."/>
            <person name="Kosti I."/>
            <person name="LaButti K."/>
            <person name="Lindquist E.A."/>
            <person name="Lucas S."/>
            <person name="Salamov A.A."/>
            <person name="Bradshaw R.E."/>
            <person name="Ciuffetti L."/>
            <person name="Hamelin R.C."/>
            <person name="Kema G.H.J."/>
            <person name="Lawrence C."/>
            <person name="Scott J.A."/>
            <person name="Spatafora J.W."/>
            <person name="Turgeon B.G."/>
            <person name="de Wit P.J.G.M."/>
            <person name="Zhong S."/>
            <person name="Goodwin S.B."/>
            <person name="Grigoriev I.V."/>
        </authorList>
    </citation>
    <scope>NUCLEOTIDE SEQUENCE [LARGE SCALE GENOMIC DNA]</scope>
    <source>
        <strain evidence="2">C4 / ATCC 48331 / race T</strain>
    </source>
</reference>
<dbReference type="OrthoDB" id="10275721at2759"/>
<protein>
    <submittedName>
        <fullName evidence="1">Uncharacterized protein</fullName>
    </submittedName>
</protein>
<proteinExistence type="predicted"/>
<evidence type="ECO:0000313" key="1">
    <source>
        <dbReference type="EMBL" id="ENI05633.1"/>
    </source>
</evidence>
<organism evidence="1 2">
    <name type="scientific">Cochliobolus heterostrophus (strain C4 / ATCC 48331 / race T)</name>
    <name type="common">Southern corn leaf blight fungus</name>
    <name type="synonym">Bipolaris maydis</name>
    <dbReference type="NCBI Taxonomy" id="665024"/>
    <lineage>
        <taxon>Eukaryota</taxon>
        <taxon>Fungi</taxon>
        <taxon>Dikarya</taxon>
        <taxon>Ascomycota</taxon>
        <taxon>Pezizomycotina</taxon>
        <taxon>Dothideomycetes</taxon>
        <taxon>Pleosporomycetidae</taxon>
        <taxon>Pleosporales</taxon>
        <taxon>Pleosporineae</taxon>
        <taxon>Pleosporaceae</taxon>
        <taxon>Bipolaris</taxon>
    </lineage>
</organism>
<dbReference type="EMBL" id="KB733454">
    <property type="protein sequence ID" value="ENI05633.1"/>
    <property type="molecule type" value="Genomic_DNA"/>
</dbReference>